<sequence>MRRLLLSLALASACAVHAAPASQASVEALLQVTKAESMMDAMFVHMEQVMRAGMQQATRGKTLSEEQQRVLDAVPAKFISVMRSEMNWQTLKPQFVKLYQETFEQAEVDGMLSFYASPAGQALIHKMPVVMQKSMQLSQTLMQSAMPRMQVALKEAIKEAKLSSTR</sequence>
<name>A0A4R6NBU8_9BURK</name>
<dbReference type="Proteomes" id="UP000295357">
    <property type="component" value="Unassembled WGS sequence"/>
</dbReference>
<feature type="signal peptide" evidence="1">
    <location>
        <begin position="1"/>
        <end position="18"/>
    </location>
</feature>
<dbReference type="AlphaFoldDB" id="A0A4R6NBU8"/>
<dbReference type="InterPro" id="IPR018637">
    <property type="entry name" value="DUF2059"/>
</dbReference>
<organism evidence="3 4">
    <name type="scientific">Roseateles asaccharophilus</name>
    <dbReference type="NCBI Taxonomy" id="582607"/>
    <lineage>
        <taxon>Bacteria</taxon>
        <taxon>Pseudomonadati</taxon>
        <taxon>Pseudomonadota</taxon>
        <taxon>Betaproteobacteria</taxon>
        <taxon>Burkholderiales</taxon>
        <taxon>Sphaerotilaceae</taxon>
        <taxon>Roseateles</taxon>
    </lineage>
</organism>
<evidence type="ECO:0000259" key="2">
    <source>
        <dbReference type="Pfam" id="PF09832"/>
    </source>
</evidence>
<dbReference type="Pfam" id="PF09832">
    <property type="entry name" value="DUF2059"/>
    <property type="match status" value="1"/>
</dbReference>
<protein>
    <recommendedName>
        <fullName evidence="2">DUF2059 domain-containing protein</fullName>
    </recommendedName>
</protein>
<evidence type="ECO:0000313" key="4">
    <source>
        <dbReference type="Proteomes" id="UP000295357"/>
    </source>
</evidence>
<feature type="domain" description="DUF2059" evidence="2">
    <location>
        <begin position="90"/>
        <end position="147"/>
    </location>
</feature>
<dbReference type="EMBL" id="SNXE01000001">
    <property type="protein sequence ID" value="TDP13098.1"/>
    <property type="molecule type" value="Genomic_DNA"/>
</dbReference>
<proteinExistence type="predicted"/>
<evidence type="ECO:0000256" key="1">
    <source>
        <dbReference type="SAM" id="SignalP"/>
    </source>
</evidence>
<evidence type="ECO:0000313" key="3">
    <source>
        <dbReference type="EMBL" id="TDP13098.1"/>
    </source>
</evidence>
<gene>
    <name evidence="3" type="ORF">DFR39_101572</name>
</gene>
<keyword evidence="1" id="KW-0732">Signal</keyword>
<accession>A0A4R6NBU8</accession>
<keyword evidence="4" id="KW-1185">Reference proteome</keyword>
<comment type="caution">
    <text evidence="3">The sequence shown here is derived from an EMBL/GenBank/DDBJ whole genome shotgun (WGS) entry which is preliminary data.</text>
</comment>
<reference evidence="3 4" key="1">
    <citation type="submission" date="2019-03" db="EMBL/GenBank/DDBJ databases">
        <title>Genomic Encyclopedia of Type Strains, Phase IV (KMG-IV): sequencing the most valuable type-strain genomes for metagenomic binning, comparative biology and taxonomic classification.</title>
        <authorList>
            <person name="Goeker M."/>
        </authorList>
    </citation>
    <scope>NUCLEOTIDE SEQUENCE [LARGE SCALE GENOMIC DNA]</scope>
    <source>
        <strain evidence="3 4">DSM 25082</strain>
    </source>
</reference>
<feature type="chain" id="PRO_5020737402" description="DUF2059 domain-containing protein" evidence="1">
    <location>
        <begin position="19"/>
        <end position="166"/>
    </location>
</feature>
<dbReference type="RefSeq" id="WP_162849390.1">
    <property type="nucleotide sequence ID" value="NZ_JAUFPJ010000001.1"/>
</dbReference>